<dbReference type="SUPFAM" id="SSF102712">
    <property type="entry name" value="JAB1/MPN domain"/>
    <property type="match status" value="1"/>
</dbReference>
<gene>
    <name evidence="1" type="ORF">Q3M24_19915</name>
</gene>
<reference evidence="1" key="2">
    <citation type="submission" date="2024-06" db="EMBL/GenBank/DDBJ databases">
        <authorList>
            <person name="Plum-Jensen L.E."/>
            <person name="Schramm A."/>
            <person name="Marshall I.P.G."/>
        </authorList>
    </citation>
    <scope>NUCLEOTIDE SEQUENCE</scope>
    <source>
        <strain evidence="1">Rat1</strain>
    </source>
</reference>
<dbReference type="EMBL" id="CP159373">
    <property type="protein sequence ID" value="XCN72531.1"/>
    <property type="molecule type" value="Genomic_DNA"/>
</dbReference>
<evidence type="ECO:0008006" key="2">
    <source>
        <dbReference type="Google" id="ProtNLM"/>
    </source>
</evidence>
<evidence type="ECO:0000313" key="1">
    <source>
        <dbReference type="EMBL" id="XCN72531.1"/>
    </source>
</evidence>
<dbReference type="KEGG" id="eaj:Q3M24_19915"/>
<accession>A0AAU8LTB2</accession>
<organism evidence="1">
    <name type="scientific">Candidatus Electrothrix aestuarii</name>
    <dbReference type="NCBI Taxonomy" id="3062594"/>
    <lineage>
        <taxon>Bacteria</taxon>
        <taxon>Pseudomonadati</taxon>
        <taxon>Thermodesulfobacteriota</taxon>
        <taxon>Desulfobulbia</taxon>
        <taxon>Desulfobulbales</taxon>
        <taxon>Desulfobulbaceae</taxon>
        <taxon>Candidatus Electrothrix</taxon>
    </lineage>
</organism>
<reference evidence="1" key="1">
    <citation type="journal article" date="2024" name="Syst. Appl. Microbiol.">
        <title>First single-strain enrichments of Electrothrix cable bacteria, description of E. aestuarii sp. nov. and E. rattekaaiensis sp. nov., and proposal of a cable bacteria taxonomy following the rules of the SeqCode.</title>
        <authorList>
            <person name="Plum-Jensen L.E."/>
            <person name="Schramm A."/>
            <person name="Marshall I.P.G."/>
        </authorList>
    </citation>
    <scope>NUCLEOTIDE SEQUENCE</scope>
    <source>
        <strain evidence="1">Rat1</strain>
    </source>
</reference>
<protein>
    <recommendedName>
        <fullName evidence="2">JAB domain-containing protein</fullName>
    </recommendedName>
</protein>
<dbReference type="AlphaFoldDB" id="A0AAU8LTB2"/>
<dbReference type="Gene3D" id="3.40.140.10">
    <property type="entry name" value="Cytidine Deaminase, domain 2"/>
    <property type="match status" value="1"/>
</dbReference>
<sequence length="313" mass="36165">MKTIEKVYISKEVIQKITYDIANQRPEAGGLLMGPPDKDAITFFEYDKFGQSGSLAYTPEAERLSQIAAQKNRECGWIIKGIVHSHPGNMDSLSYGDIQAIRDHFQINPGTPYFVALLVYRTLGVKKKKTFLKINIDKPDNTFLLDGRQCNAMVAYATYVDEKHNLNLENITITEFSSLYEVPPSSFPFTQKEHKSERKLKPREQNDMQAIESAVPHAEAKDVKGTIIWYEWRRDKEQRYQLAYWYENKRDGYQAAVIEGLCSKPTPKICLEEDGRIIFNRKFSDILKIRKAAMDWIPCYSEFLKTGKFRPPQ</sequence>
<name>A0AAU8LTB2_9BACT</name>
<proteinExistence type="predicted"/>